<dbReference type="InterPro" id="IPR006119">
    <property type="entry name" value="Resolv_N"/>
</dbReference>
<evidence type="ECO:0000256" key="1">
    <source>
        <dbReference type="SAM" id="Coils"/>
    </source>
</evidence>
<dbReference type="EMBL" id="BJND01000005">
    <property type="protein sequence ID" value="GEC02994.1"/>
    <property type="molecule type" value="Genomic_DNA"/>
</dbReference>
<feature type="domain" description="Recombinase" evidence="3">
    <location>
        <begin position="176"/>
        <end position="287"/>
    </location>
</feature>
<keyword evidence="1" id="KW-0175">Coiled coil</keyword>
<dbReference type="SUPFAM" id="SSF53041">
    <property type="entry name" value="Resolvase-like"/>
    <property type="match status" value="1"/>
</dbReference>
<dbReference type="GO" id="GO:0000150">
    <property type="term" value="F:DNA strand exchange activity"/>
    <property type="evidence" value="ECO:0007669"/>
    <property type="project" value="InterPro"/>
</dbReference>
<dbReference type="CDD" id="cd00338">
    <property type="entry name" value="Ser_Recombinase"/>
    <property type="match status" value="1"/>
</dbReference>
<organism evidence="4 5">
    <name type="scientific">Streptomyces spinoverrucosus</name>
    <dbReference type="NCBI Taxonomy" id="284043"/>
    <lineage>
        <taxon>Bacteria</taxon>
        <taxon>Bacillati</taxon>
        <taxon>Actinomycetota</taxon>
        <taxon>Actinomycetes</taxon>
        <taxon>Kitasatosporales</taxon>
        <taxon>Streptomycetaceae</taxon>
        <taxon>Streptomyces</taxon>
    </lineage>
</organism>
<dbReference type="Proteomes" id="UP000317881">
    <property type="component" value="Unassembled WGS sequence"/>
</dbReference>
<evidence type="ECO:0000313" key="5">
    <source>
        <dbReference type="Proteomes" id="UP000317881"/>
    </source>
</evidence>
<dbReference type="InterPro" id="IPR036162">
    <property type="entry name" value="Resolvase-like_N_sf"/>
</dbReference>
<accession>A0A4Y3V826</accession>
<dbReference type="Pfam" id="PF00239">
    <property type="entry name" value="Resolvase"/>
    <property type="match status" value="1"/>
</dbReference>
<dbReference type="InterPro" id="IPR050639">
    <property type="entry name" value="SSR_resolvase"/>
</dbReference>
<comment type="caution">
    <text evidence="4">The sequence shown here is derived from an EMBL/GenBank/DDBJ whole genome shotgun (WGS) entry which is preliminary data.</text>
</comment>
<dbReference type="PANTHER" id="PTHR30461:SF23">
    <property type="entry name" value="DNA RECOMBINASE-RELATED"/>
    <property type="match status" value="1"/>
</dbReference>
<dbReference type="SMART" id="SM00857">
    <property type="entry name" value="Resolvase"/>
    <property type="match status" value="1"/>
</dbReference>
<feature type="compositionally biased region" description="Polar residues" evidence="2">
    <location>
        <begin position="27"/>
        <end position="38"/>
    </location>
</feature>
<evidence type="ECO:0000313" key="4">
    <source>
        <dbReference type="EMBL" id="GEC02994.1"/>
    </source>
</evidence>
<dbReference type="PROSITE" id="PS51737">
    <property type="entry name" value="RECOMBINASE_DNA_BIND"/>
    <property type="match status" value="1"/>
</dbReference>
<evidence type="ECO:0000259" key="3">
    <source>
        <dbReference type="PROSITE" id="PS51737"/>
    </source>
</evidence>
<feature type="coiled-coil region" evidence="1">
    <location>
        <begin position="380"/>
        <end position="428"/>
    </location>
</feature>
<feature type="region of interest" description="Disordered" evidence="2">
    <location>
        <begin position="19"/>
        <end position="45"/>
    </location>
</feature>
<evidence type="ECO:0000256" key="2">
    <source>
        <dbReference type="SAM" id="MobiDB-lite"/>
    </source>
</evidence>
<name>A0A4Y3V826_9ACTN</name>
<gene>
    <name evidence="4" type="ORF">SSP24_06490</name>
</gene>
<sequence>MTHQPNGGRLVAREYRRLSDAKGGTSIEDQGSDNTTAADENDWDLHGEPYIDEGLSASRYARKRRDDFDQLVADLSSGPTGRESRFGADILMLWESSRGSRRVGEWVSFIELCEEKSVKIWVTTHERLYNPANGRDRKALIDDANDSEYESYKTHKRVSRTAANQARKGRPYGEAPYGLMPVYDAATGKLVNWTEDPLRSIVPRELFRLLERRIPMAEIERRFERRGYRNRSGRPFTHAHLADMARRHSYTGLRYYKGVAYEAIWDGIVPRKRFWNVQRFLDTPGRATYKGGGTQYELTAGLRCSRCGAHFRVEKHEGPKARANRKPGYKCTNNCLNIEKKPVDELIIGKPGDLGVLLSYLARDDIYEVLRAPGSDDATVRQVQAQLATARAERDEMRQAKGSNMAQVLVLANSLAAKEQEVAELEARERELTLPSSILSVIKPGADVWTSWHEASIPARRDAVRLILAPRYLGYPYILPSPRTGPNQPIAERIVWRHVEGPIPALAKVPPKGVEDAGAHGE</sequence>
<dbReference type="Gene3D" id="3.90.1750.20">
    <property type="entry name" value="Putative Large Serine Recombinase, Chain B, Domain 2"/>
    <property type="match status" value="1"/>
</dbReference>
<keyword evidence="5" id="KW-1185">Reference proteome</keyword>
<dbReference type="AlphaFoldDB" id="A0A4Y3V826"/>
<dbReference type="InterPro" id="IPR038109">
    <property type="entry name" value="DNA_bind_recomb_sf"/>
</dbReference>
<protein>
    <recommendedName>
        <fullName evidence="3">Recombinase domain-containing protein</fullName>
    </recommendedName>
</protein>
<dbReference type="PANTHER" id="PTHR30461">
    <property type="entry name" value="DNA-INVERTASE FROM LAMBDOID PROPHAGE"/>
    <property type="match status" value="1"/>
</dbReference>
<reference evidence="4 5" key="1">
    <citation type="submission" date="2019-06" db="EMBL/GenBank/DDBJ databases">
        <title>Whole genome shotgun sequence of Streptomyces spinoverrucosus NBRC 14228.</title>
        <authorList>
            <person name="Hosoyama A."/>
            <person name="Uohara A."/>
            <person name="Ohji S."/>
            <person name="Ichikawa N."/>
        </authorList>
    </citation>
    <scope>NUCLEOTIDE SEQUENCE [LARGE SCALE GENOMIC DNA]</scope>
    <source>
        <strain evidence="4 5">NBRC 14228</strain>
    </source>
</reference>
<dbReference type="Gene3D" id="3.40.50.1390">
    <property type="entry name" value="Resolvase, N-terminal catalytic domain"/>
    <property type="match status" value="1"/>
</dbReference>
<proteinExistence type="predicted"/>
<dbReference type="InterPro" id="IPR011109">
    <property type="entry name" value="DNA_bind_recombinase_dom"/>
</dbReference>
<dbReference type="GO" id="GO:0003677">
    <property type="term" value="F:DNA binding"/>
    <property type="evidence" value="ECO:0007669"/>
    <property type="project" value="InterPro"/>
</dbReference>
<dbReference type="Pfam" id="PF07508">
    <property type="entry name" value="Recombinase"/>
    <property type="match status" value="1"/>
</dbReference>